<dbReference type="Proteomes" id="UP000663866">
    <property type="component" value="Unassembled WGS sequence"/>
</dbReference>
<protein>
    <submittedName>
        <fullName evidence="1">Uncharacterized protein</fullName>
    </submittedName>
</protein>
<organism evidence="1 3">
    <name type="scientific">Rotaria magnacalcarata</name>
    <dbReference type="NCBI Taxonomy" id="392030"/>
    <lineage>
        <taxon>Eukaryota</taxon>
        <taxon>Metazoa</taxon>
        <taxon>Spiralia</taxon>
        <taxon>Gnathifera</taxon>
        <taxon>Rotifera</taxon>
        <taxon>Eurotatoria</taxon>
        <taxon>Bdelloidea</taxon>
        <taxon>Philodinida</taxon>
        <taxon>Philodinidae</taxon>
        <taxon>Rotaria</taxon>
    </lineage>
</organism>
<name>A0A816MTP1_9BILA</name>
<evidence type="ECO:0000313" key="2">
    <source>
        <dbReference type="EMBL" id="CAF3867873.1"/>
    </source>
</evidence>
<evidence type="ECO:0000313" key="1">
    <source>
        <dbReference type="EMBL" id="CAF1999554.1"/>
    </source>
</evidence>
<sequence>MQNLTILITGIILVAQIHDLFGLPLIGIDRNVGRIKRSDDILLPNENFSLVTDEKLVRLQQLADSVRDPKLYDLYRVVNHYVEMARRNHEHVLWKYDTNQEGLVLVLKQNLNGILYYG</sequence>
<accession>A0A816MTP1</accession>
<dbReference type="EMBL" id="CAJNRF010001181">
    <property type="protein sequence ID" value="CAF1999554.1"/>
    <property type="molecule type" value="Genomic_DNA"/>
</dbReference>
<evidence type="ECO:0000313" key="4">
    <source>
        <dbReference type="Proteomes" id="UP000663866"/>
    </source>
</evidence>
<gene>
    <name evidence="2" type="ORF">OVN521_LOCUS7756</name>
    <name evidence="1" type="ORF">WKI299_LOCUS4693</name>
</gene>
<proteinExistence type="predicted"/>
<dbReference type="EMBL" id="CAJOBG010000866">
    <property type="protein sequence ID" value="CAF3867873.1"/>
    <property type="molecule type" value="Genomic_DNA"/>
</dbReference>
<dbReference type="AlphaFoldDB" id="A0A816MTP1"/>
<reference evidence="1" key="1">
    <citation type="submission" date="2021-02" db="EMBL/GenBank/DDBJ databases">
        <authorList>
            <person name="Nowell W R."/>
        </authorList>
    </citation>
    <scope>NUCLEOTIDE SEQUENCE</scope>
</reference>
<keyword evidence="4" id="KW-1185">Reference proteome</keyword>
<evidence type="ECO:0000313" key="3">
    <source>
        <dbReference type="Proteomes" id="UP000663856"/>
    </source>
</evidence>
<dbReference type="Proteomes" id="UP000663856">
    <property type="component" value="Unassembled WGS sequence"/>
</dbReference>
<comment type="caution">
    <text evidence="1">The sequence shown here is derived from an EMBL/GenBank/DDBJ whole genome shotgun (WGS) entry which is preliminary data.</text>
</comment>